<name>A0A645ELG5_9ZZZZ</name>
<proteinExistence type="predicted"/>
<evidence type="ECO:0000313" key="1">
    <source>
        <dbReference type="EMBL" id="MPN02841.1"/>
    </source>
</evidence>
<comment type="caution">
    <text evidence="1">The sequence shown here is derived from an EMBL/GenBank/DDBJ whole genome shotgun (WGS) entry which is preliminary data.</text>
</comment>
<dbReference type="InterPro" id="IPR011990">
    <property type="entry name" value="TPR-like_helical_dom_sf"/>
</dbReference>
<accession>A0A645ELG5</accession>
<sequence length="325" mass="36964">MAVSTFQQYISRFSKHQYVPEAYYQSYLMQVKMGNKIQAATLRTDLLNQFSDSKYAQLLTNPDYVEAKQKMFAEQDSLYRETYTAFNKNEFLKVFSDVTYVAEKFPLTPLMPKFMFLKSLSIGKTQDQQTFENSLNELLTAYPESDVSSISKDILALIKQGKEAQQGTTHGTILARREAELAGTISGDSVVNSFSEDKASVHRLMLVSSASEESLYELQFQLAVYNFSRFLLKDFDLNISKIDGSRNALAIFNFENYEEADWYLKSISEAPEITDLMSALKVSPVIISDRNYALIGSGLTLDDYLVFRSVETNSKNIIVNDQQNK</sequence>
<protein>
    <submittedName>
        <fullName evidence="1">Uncharacterized protein</fullName>
    </submittedName>
</protein>
<reference evidence="1" key="1">
    <citation type="submission" date="2019-08" db="EMBL/GenBank/DDBJ databases">
        <authorList>
            <person name="Kucharzyk K."/>
            <person name="Murdoch R.W."/>
            <person name="Higgins S."/>
            <person name="Loffler F."/>
        </authorList>
    </citation>
    <scope>NUCLEOTIDE SEQUENCE</scope>
</reference>
<gene>
    <name evidence="1" type="ORF">SDC9_150060</name>
</gene>
<organism evidence="1">
    <name type="scientific">bioreactor metagenome</name>
    <dbReference type="NCBI Taxonomy" id="1076179"/>
    <lineage>
        <taxon>unclassified sequences</taxon>
        <taxon>metagenomes</taxon>
        <taxon>ecological metagenomes</taxon>
    </lineage>
</organism>
<dbReference type="Gene3D" id="1.25.40.10">
    <property type="entry name" value="Tetratricopeptide repeat domain"/>
    <property type="match status" value="1"/>
</dbReference>
<dbReference type="AlphaFoldDB" id="A0A645ELG5"/>
<dbReference type="EMBL" id="VSSQ01048796">
    <property type="protein sequence ID" value="MPN02841.1"/>
    <property type="molecule type" value="Genomic_DNA"/>
</dbReference>